<dbReference type="AlphaFoldDB" id="A0AAE0YV30"/>
<protein>
    <recommendedName>
        <fullName evidence="12">RanBP2-type domain-containing protein</fullName>
    </recommendedName>
</protein>
<dbReference type="InterPro" id="IPR029071">
    <property type="entry name" value="Ubiquitin-like_domsf"/>
</dbReference>
<evidence type="ECO:0000259" key="8">
    <source>
        <dbReference type="PROSITE" id="PS50053"/>
    </source>
</evidence>
<dbReference type="Gene3D" id="3.10.20.90">
    <property type="entry name" value="Phosphatidylinositol 3-kinase Catalytic Subunit, Chain A, domain 1"/>
    <property type="match status" value="1"/>
</dbReference>
<keyword evidence="5" id="KW-0862">Zinc</keyword>
<evidence type="ECO:0000313" key="11">
    <source>
        <dbReference type="Proteomes" id="UP001283361"/>
    </source>
</evidence>
<evidence type="ECO:0000256" key="6">
    <source>
        <dbReference type="PROSITE-ProRule" id="PRU00322"/>
    </source>
</evidence>
<keyword evidence="2" id="KW-0479">Metal-binding</keyword>
<feature type="compositionally biased region" description="Polar residues" evidence="7">
    <location>
        <begin position="238"/>
        <end position="252"/>
    </location>
</feature>
<dbReference type="InterPro" id="IPR001876">
    <property type="entry name" value="Znf_RanBP2"/>
</dbReference>
<name>A0AAE0YV30_9GAST</name>
<dbReference type="PANTHER" id="PTHR22770:SF13">
    <property type="entry name" value="RING-TYPE DOMAIN-CONTAINING PROTEIN"/>
    <property type="match status" value="1"/>
</dbReference>
<evidence type="ECO:0000256" key="4">
    <source>
        <dbReference type="ARBA" id="ARBA00022786"/>
    </source>
</evidence>
<evidence type="ECO:0008006" key="12">
    <source>
        <dbReference type="Google" id="ProtNLM"/>
    </source>
</evidence>
<evidence type="ECO:0000256" key="2">
    <source>
        <dbReference type="ARBA" id="ARBA00022723"/>
    </source>
</evidence>
<evidence type="ECO:0000256" key="7">
    <source>
        <dbReference type="SAM" id="MobiDB-lite"/>
    </source>
</evidence>
<keyword evidence="11" id="KW-1185">Reference proteome</keyword>
<dbReference type="GO" id="GO:0008270">
    <property type="term" value="F:zinc ion binding"/>
    <property type="evidence" value="ECO:0007669"/>
    <property type="project" value="UniProtKB-KW"/>
</dbReference>
<dbReference type="SUPFAM" id="SSF54236">
    <property type="entry name" value="Ubiquitin-like"/>
    <property type="match status" value="1"/>
</dbReference>
<evidence type="ECO:0000256" key="1">
    <source>
        <dbReference type="ARBA" id="ARBA00004906"/>
    </source>
</evidence>
<dbReference type="SUPFAM" id="SSF90209">
    <property type="entry name" value="Ran binding protein zinc finger-like"/>
    <property type="match status" value="1"/>
</dbReference>
<dbReference type="GO" id="GO:0043161">
    <property type="term" value="P:proteasome-mediated ubiquitin-dependent protein catabolic process"/>
    <property type="evidence" value="ECO:0007669"/>
    <property type="project" value="TreeGrafter"/>
</dbReference>
<evidence type="ECO:0000256" key="3">
    <source>
        <dbReference type="ARBA" id="ARBA00022771"/>
    </source>
</evidence>
<feature type="region of interest" description="Disordered" evidence="7">
    <location>
        <begin position="223"/>
        <end position="252"/>
    </location>
</feature>
<keyword evidence="3 6" id="KW-0863">Zinc-finger</keyword>
<evidence type="ECO:0000259" key="9">
    <source>
        <dbReference type="PROSITE" id="PS50199"/>
    </source>
</evidence>
<dbReference type="EMBL" id="JAWDGP010005352">
    <property type="protein sequence ID" value="KAK3757638.1"/>
    <property type="molecule type" value="Genomic_DNA"/>
</dbReference>
<dbReference type="Proteomes" id="UP001283361">
    <property type="component" value="Unassembled WGS sequence"/>
</dbReference>
<evidence type="ECO:0000256" key="5">
    <source>
        <dbReference type="ARBA" id="ARBA00022833"/>
    </source>
</evidence>
<gene>
    <name evidence="10" type="ORF">RRG08_000151</name>
</gene>
<dbReference type="PROSITE" id="PS50053">
    <property type="entry name" value="UBIQUITIN_2"/>
    <property type="match status" value="1"/>
</dbReference>
<dbReference type="PROSITE" id="PS50199">
    <property type="entry name" value="ZF_RANBP2_2"/>
    <property type="match status" value="1"/>
</dbReference>
<feature type="domain" description="Ubiquitin-like" evidence="8">
    <location>
        <begin position="113"/>
        <end position="177"/>
    </location>
</feature>
<dbReference type="PROSITE" id="PS01358">
    <property type="entry name" value="ZF_RANBP2_1"/>
    <property type="match status" value="1"/>
</dbReference>
<dbReference type="GO" id="GO:0043130">
    <property type="term" value="F:ubiquitin binding"/>
    <property type="evidence" value="ECO:0007669"/>
    <property type="project" value="TreeGrafter"/>
</dbReference>
<dbReference type="GO" id="GO:0097039">
    <property type="term" value="P:protein linear polyubiquitination"/>
    <property type="evidence" value="ECO:0007669"/>
    <property type="project" value="TreeGrafter"/>
</dbReference>
<comment type="caution">
    <text evidence="10">The sequence shown here is derived from an EMBL/GenBank/DDBJ whole genome shotgun (WGS) entry which is preliminary data.</text>
</comment>
<dbReference type="InterPro" id="IPR051628">
    <property type="entry name" value="LUBAC_E3_Ligases"/>
</dbReference>
<feature type="domain" description="RanBP2-type" evidence="9">
    <location>
        <begin position="373"/>
        <end position="402"/>
    </location>
</feature>
<dbReference type="InterPro" id="IPR036443">
    <property type="entry name" value="Znf_RanBP2_sf"/>
</dbReference>
<dbReference type="PANTHER" id="PTHR22770">
    <property type="entry name" value="UBIQUITIN CONJUGATING ENZYME 7 INTERACTING PROTEIN-RELATED"/>
    <property type="match status" value="1"/>
</dbReference>
<proteinExistence type="predicted"/>
<evidence type="ECO:0000313" key="10">
    <source>
        <dbReference type="EMBL" id="KAK3757638.1"/>
    </source>
</evidence>
<accession>A0AAE0YV30</accession>
<reference evidence="10" key="1">
    <citation type="journal article" date="2023" name="G3 (Bethesda)">
        <title>A reference genome for the long-term kleptoplast-retaining sea slug Elysia crispata morphotype clarki.</title>
        <authorList>
            <person name="Eastman K.E."/>
            <person name="Pendleton A.L."/>
            <person name="Shaikh M.A."/>
            <person name="Suttiyut T."/>
            <person name="Ogas R."/>
            <person name="Tomko P."/>
            <person name="Gavelis G."/>
            <person name="Widhalm J.R."/>
            <person name="Wisecaver J.H."/>
        </authorList>
    </citation>
    <scope>NUCLEOTIDE SEQUENCE</scope>
    <source>
        <strain evidence="10">ECLA1</strain>
    </source>
</reference>
<dbReference type="InterPro" id="IPR000626">
    <property type="entry name" value="Ubiquitin-like_dom"/>
</dbReference>
<dbReference type="GO" id="GO:0071797">
    <property type="term" value="C:LUBAC complex"/>
    <property type="evidence" value="ECO:0007669"/>
    <property type="project" value="TreeGrafter"/>
</dbReference>
<dbReference type="Gene3D" id="2.30.30.380">
    <property type="entry name" value="Zn-finger domain of Sec23/24"/>
    <property type="match status" value="1"/>
</dbReference>
<keyword evidence="4" id="KW-0833">Ubl conjugation pathway</keyword>
<sequence length="570" mass="62535">MKFKVSDTQALGSALPQKRPGFVRGGGCLPPSPCNFLPQEMNQNVNPTTITPTNAEVKPTAADGLAQGLAAALQAGLTEKAAELAVELANLNVKCEIKVLHEVNKQRSRHAEFDVKVHVEDRVSDRCYIIITVKAVDTIEDLKRKMMILHNLPMEVQRWIIGKKIHTDQTTLYQCGVRGPGHTLYLYLVTARSVGLSKANYEAQLQAIMLMKQASTQISQQISSEPSNHSVGLDPASQGITFSPSNISSEGDSLDQTAVVPITVRPAVYPSSSSVTCVSPGSVRIQEMLQSPILSGFSPNPPSGTPSTPVENVLTHASPGLNIETWSQKPTTVSTNFTTTTSATSNVNNIGTAAQILYPPSPTSGLPTENDEEIEGWECPICTYRNLPMWPGCEMCNKPRPEEYQVPANYQMTEREMHLMQNEQMVLHEPPVTSTNTQQQQESEVSQGRFPKLRGNLELLQNLQATQVMPTNTNSNNINGVTDVFASNNSIILRNISNEQEDNDLTAITPQPVGDLSDVLQAIQFERHRSQLNRTAQDRPMTYNFQDVPPYRANAIYGHQSSSDEENSSS</sequence>
<comment type="pathway">
    <text evidence="1">Protein modification; protein ubiquitination.</text>
</comment>
<organism evidence="10 11">
    <name type="scientific">Elysia crispata</name>
    <name type="common">lettuce slug</name>
    <dbReference type="NCBI Taxonomy" id="231223"/>
    <lineage>
        <taxon>Eukaryota</taxon>
        <taxon>Metazoa</taxon>
        <taxon>Spiralia</taxon>
        <taxon>Lophotrochozoa</taxon>
        <taxon>Mollusca</taxon>
        <taxon>Gastropoda</taxon>
        <taxon>Heterobranchia</taxon>
        <taxon>Euthyneura</taxon>
        <taxon>Panpulmonata</taxon>
        <taxon>Sacoglossa</taxon>
        <taxon>Placobranchoidea</taxon>
        <taxon>Plakobranchidae</taxon>
        <taxon>Elysia</taxon>
    </lineage>
</organism>
<dbReference type="GO" id="GO:0004842">
    <property type="term" value="F:ubiquitin-protein transferase activity"/>
    <property type="evidence" value="ECO:0007669"/>
    <property type="project" value="TreeGrafter"/>
</dbReference>